<dbReference type="InterPro" id="IPR002504">
    <property type="entry name" value="NADK"/>
</dbReference>
<dbReference type="AlphaFoldDB" id="A0AAV8SGR8"/>
<dbReference type="Gene3D" id="2.60.200.30">
    <property type="entry name" value="Probable inorganic polyphosphate/atp-NAD kinase, domain 2"/>
    <property type="match status" value="1"/>
</dbReference>
<keyword evidence="10" id="KW-0175">Coiled coil</keyword>
<keyword evidence="7" id="KW-0521">NADP</keyword>
<feature type="coiled-coil region" evidence="10">
    <location>
        <begin position="71"/>
        <end position="105"/>
    </location>
</feature>
<reference evidence="11 12" key="1">
    <citation type="submission" date="2021-09" db="EMBL/GenBank/DDBJ databases">
        <title>Genomic insights and catalytic innovation underlie evolution of tropane alkaloids biosynthesis.</title>
        <authorList>
            <person name="Wang Y.-J."/>
            <person name="Tian T."/>
            <person name="Huang J.-P."/>
            <person name="Huang S.-X."/>
        </authorList>
    </citation>
    <scope>NUCLEOTIDE SEQUENCE [LARGE SCALE GENOMIC DNA]</scope>
    <source>
        <strain evidence="11">KIB-2018</strain>
        <tissue evidence="11">Leaf</tissue>
    </source>
</reference>
<evidence type="ECO:0000256" key="4">
    <source>
        <dbReference type="ARBA" id="ARBA00022741"/>
    </source>
</evidence>
<dbReference type="GO" id="GO:0003951">
    <property type="term" value="F:NAD+ kinase activity"/>
    <property type="evidence" value="ECO:0007669"/>
    <property type="project" value="UniProtKB-EC"/>
</dbReference>
<comment type="catalytic activity">
    <reaction evidence="9">
        <text>NAD(+) + ATP = ADP + NADP(+) + H(+)</text>
        <dbReference type="Rhea" id="RHEA:18629"/>
        <dbReference type="ChEBI" id="CHEBI:15378"/>
        <dbReference type="ChEBI" id="CHEBI:30616"/>
        <dbReference type="ChEBI" id="CHEBI:57540"/>
        <dbReference type="ChEBI" id="CHEBI:58349"/>
        <dbReference type="ChEBI" id="CHEBI:456216"/>
        <dbReference type="EC" id="2.7.1.23"/>
    </reaction>
</comment>
<sequence>MAPSKLNSTGSCGHGDANFSCSQPENGYSGSLSLIHSEKAVQELLQQTPIQGTDDHLIEFSEALRTVAKALRRAAEGKASAQAEAAEWKRRYELERARNQHLENKEYSSGMSNGDFVDEKSHNSTNKHVLVNQANKQAGYCCTNGICSHEILHDGARESSGQMFQSKMMRKASFKLSWWCKGENSDQHKHDVVSFERGNITTAGRSSNQISLKWESSPQTVLILTKPNSTSVRILCVEMIRWLKDHRQLNIYVEPRVKGELLTESPSFSFVKTWKDDQEVSLLHTNVDLVVTLGGDGTVLWAASMFKGPVPPIVPFSLGSLGFMTPFHSEHYRDCLDSILKGPISITLRNRLQCHVIRDAAKNEYETEEPILVLNEVTIDRGISSFLTNLECYCDNSFVTCVQGDGLILSTTSGSTAYSLAAGGSMVHPQVPGILFTPICPHSLSFRPLILPEHVTIRVQVPFNSRSPAWASFDGKDRKQLEAGDALVCSMAPWPVPTACQVDSTSDFLRSIHEGLHWNLRKTQSFDGPRDQ</sequence>
<keyword evidence="8" id="KW-0520">NAD</keyword>
<dbReference type="Gene3D" id="3.40.50.10330">
    <property type="entry name" value="Probable inorganic polyphosphate/atp-NAD kinase, domain 1"/>
    <property type="match status" value="1"/>
</dbReference>
<dbReference type="FunFam" id="3.40.50.10330:FF:000018">
    <property type="entry name" value="Probable NAD kinase 1"/>
    <property type="match status" value="1"/>
</dbReference>
<comment type="similarity">
    <text evidence="1">Belongs to the NAD kinase family.</text>
</comment>
<proteinExistence type="inferred from homology"/>
<dbReference type="EMBL" id="JAIWQS010000011">
    <property type="protein sequence ID" value="KAJ8751220.1"/>
    <property type="molecule type" value="Genomic_DNA"/>
</dbReference>
<dbReference type="SUPFAM" id="SSF111331">
    <property type="entry name" value="NAD kinase/diacylglycerol kinase-like"/>
    <property type="match status" value="1"/>
</dbReference>
<name>A0AAV8SGR8_9ROSI</name>
<evidence type="ECO:0000256" key="9">
    <source>
        <dbReference type="ARBA" id="ARBA00047925"/>
    </source>
</evidence>
<dbReference type="PANTHER" id="PTHR20275">
    <property type="entry name" value="NAD KINASE"/>
    <property type="match status" value="1"/>
</dbReference>
<comment type="caution">
    <text evidence="11">The sequence shown here is derived from an EMBL/GenBank/DDBJ whole genome shotgun (WGS) entry which is preliminary data.</text>
</comment>
<dbReference type="HAMAP" id="MF_00361">
    <property type="entry name" value="NAD_kinase"/>
    <property type="match status" value="1"/>
</dbReference>
<dbReference type="Pfam" id="PF01513">
    <property type="entry name" value="NAD_kinase"/>
    <property type="match status" value="1"/>
</dbReference>
<dbReference type="PANTHER" id="PTHR20275:SF0">
    <property type="entry name" value="NAD KINASE"/>
    <property type="match status" value="1"/>
</dbReference>
<dbReference type="GO" id="GO:0005524">
    <property type="term" value="F:ATP binding"/>
    <property type="evidence" value="ECO:0007669"/>
    <property type="project" value="UniProtKB-KW"/>
</dbReference>
<keyword evidence="5" id="KW-0418">Kinase</keyword>
<keyword evidence="3" id="KW-0808">Transferase</keyword>
<gene>
    <name evidence="11" type="ORF">K2173_016401</name>
</gene>
<dbReference type="InterPro" id="IPR017437">
    <property type="entry name" value="ATP-NAD_kinase_PpnK-typ_C"/>
</dbReference>
<evidence type="ECO:0000256" key="3">
    <source>
        <dbReference type="ARBA" id="ARBA00022679"/>
    </source>
</evidence>
<keyword evidence="4" id="KW-0547">Nucleotide-binding</keyword>
<dbReference type="GO" id="GO:0019674">
    <property type="term" value="P:NAD+ metabolic process"/>
    <property type="evidence" value="ECO:0007669"/>
    <property type="project" value="InterPro"/>
</dbReference>
<keyword evidence="6" id="KW-0067">ATP-binding</keyword>
<dbReference type="EC" id="2.7.1.23" evidence="2"/>
<organism evidence="11 12">
    <name type="scientific">Erythroxylum novogranatense</name>
    <dbReference type="NCBI Taxonomy" id="1862640"/>
    <lineage>
        <taxon>Eukaryota</taxon>
        <taxon>Viridiplantae</taxon>
        <taxon>Streptophyta</taxon>
        <taxon>Embryophyta</taxon>
        <taxon>Tracheophyta</taxon>
        <taxon>Spermatophyta</taxon>
        <taxon>Magnoliopsida</taxon>
        <taxon>eudicotyledons</taxon>
        <taxon>Gunneridae</taxon>
        <taxon>Pentapetalae</taxon>
        <taxon>rosids</taxon>
        <taxon>fabids</taxon>
        <taxon>Malpighiales</taxon>
        <taxon>Erythroxylaceae</taxon>
        <taxon>Erythroxylum</taxon>
    </lineage>
</organism>
<keyword evidence="12" id="KW-1185">Reference proteome</keyword>
<dbReference type="Proteomes" id="UP001159364">
    <property type="component" value="Linkage Group LG11"/>
</dbReference>
<evidence type="ECO:0000256" key="10">
    <source>
        <dbReference type="SAM" id="Coils"/>
    </source>
</evidence>
<dbReference type="Pfam" id="PF20143">
    <property type="entry name" value="NAD_kinase_C"/>
    <property type="match status" value="1"/>
</dbReference>
<evidence type="ECO:0000256" key="7">
    <source>
        <dbReference type="ARBA" id="ARBA00022857"/>
    </source>
</evidence>
<evidence type="ECO:0000256" key="8">
    <source>
        <dbReference type="ARBA" id="ARBA00023027"/>
    </source>
</evidence>
<accession>A0AAV8SGR8</accession>
<evidence type="ECO:0000256" key="5">
    <source>
        <dbReference type="ARBA" id="ARBA00022777"/>
    </source>
</evidence>
<evidence type="ECO:0000256" key="6">
    <source>
        <dbReference type="ARBA" id="ARBA00022840"/>
    </source>
</evidence>
<dbReference type="InterPro" id="IPR016064">
    <property type="entry name" value="NAD/diacylglycerol_kinase_sf"/>
</dbReference>
<evidence type="ECO:0000313" key="12">
    <source>
        <dbReference type="Proteomes" id="UP001159364"/>
    </source>
</evidence>
<dbReference type="FunFam" id="2.60.200.30:FF:000006">
    <property type="entry name" value="probable NAD kinase 1"/>
    <property type="match status" value="1"/>
</dbReference>
<protein>
    <recommendedName>
        <fullName evidence="2">NAD(+) kinase</fullName>
        <ecNumber evidence="2">2.7.1.23</ecNumber>
    </recommendedName>
</protein>
<dbReference type="GO" id="GO:0006741">
    <property type="term" value="P:NADP+ biosynthetic process"/>
    <property type="evidence" value="ECO:0007669"/>
    <property type="project" value="InterPro"/>
</dbReference>
<evidence type="ECO:0000313" key="11">
    <source>
        <dbReference type="EMBL" id="KAJ8751220.1"/>
    </source>
</evidence>
<evidence type="ECO:0000256" key="1">
    <source>
        <dbReference type="ARBA" id="ARBA00010995"/>
    </source>
</evidence>
<evidence type="ECO:0000256" key="2">
    <source>
        <dbReference type="ARBA" id="ARBA00012120"/>
    </source>
</evidence>
<dbReference type="InterPro" id="IPR017438">
    <property type="entry name" value="ATP-NAD_kinase_N"/>
</dbReference>